<evidence type="ECO:0000313" key="3">
    <source>
        <dbReference type="EMBL" id="CAB9496312.1"/>
    </source>
</evidence>
<protein>
    <submittedName>
        <fullName evidence="3">Uncharacterized protein</fullName>
    </submittedName>
</protein>
<keyword evidence="2" id="KW-0812">Transmembrane</keyword>
<feature type="compositionally biased region" description="Low complexity" evidence="1">
    <location>
        <begin position="409"/>
        <end position="423"/>
    </location>
</feature>
<dbReference type="AlphaFoldDB" id="A0A9N8D4N9"/>
<feature type="region of interest" description="Disordered" evidence="1">
    <location>
        <begin position="406"/>
        <end position="425"/>
    </location>
</feature>
<feature type="compositionally biased region" description="Pro residues" evidence="1">
    <location>
        <begin position="447"/>
        <end position="473"/>
    </location>
</feature>
<feature type="compositionally biased region" description="Low complexity" evidence="1">
    <location>
        <begin position="51"/>
        <end position="63"/>
    </location>
</feature>
<reference evidence="3" key="1">
    <citation type="submission" date="2020-06" db="EMBL/GenBank/DDBJ databases">
        <authorList>
            <consortium name="Plant Systems Biology data submission"/>
        </authorList>
    </citation>
    <scope>NUCLEOTIDE SEQUENCE</scope>
    <source>
        <strain evidence="3">D6</strain>
    </source>
</reference>
<accession>A0A9N8D4N9</accession>
<feature type="region of interest" description="Disordered" evidence="1">
    <location>
        <begin position="367"/>
        <end position="389"/>
    </location>
</feature>
<feature type="compositionally biased region" description="Polar residues" evidence="1">
    <location>
        <begin position="532"/>
        <end position="557"/>
    </location>
</feature>
<feature type="compositionally biased region" description="Polar residues" evidence="1">
    <location>
        <begin position="83"/>
        <end position="107"/>
    </location>
</feature>
<dbReference type="EMBL" id="CAICTM010000003">
    <property type="protein sequence ID" value="CAB9496312.1"/>
    <property type="molecule type" value="Genomic_DNA"/>
</dbReference>
<dbReference type="Proteomes" id="UP001153069">
    <property type="component" value="Unassembled WGS sequence"/>
</dbReference>
<feature type="compositionally biased region" description="Basic and acidic residues" evidence="1">
    <location>
        <begin position="503"/>
        <end position="516"/>
    </location>
</feature>
<feature type="region of interest" description="Disordered" evidence="1">
    <location>
        <begin position="15"/>
        <end position="130"/>
    </location>
</feature>
<keyword evidence="2" id="KW-0472">Membrane</keyword>
<keyword evidence="4" id="KW-1185">Reference proteome</keyword>
<name>A0A9N8D4N9_9STRA</name>
<sequence length="594" mass="66977">MPVKATIRTGLLVAAMHKGRRDVKAEKAAAAERRSLERQRSQRNQQEGRGRSSSRSPSRSSSTGRKKMERGRSLRRSLDKGKNSLSRSESPRNSLDTSTKGVNTSGRISRGLSFMQGSSSSSSRGGKSGRRMSILSESMFDASRKIQLKTQQSLQAKLHKLAHKKFMRPIWKNLKNIRKWANFTPQEMRQFILSIALVMHVFTKYNKRGERVHSDLKKLFFMIFVPFIMPPTIVLGIPFLMVTTPILLLVIAFSGLNRQARAIQEKHRRSNTLLNARGKSFLSRTLQFCDSHRKSTFNALNNSFKSIERQRTALFDNYSNNSSNNNAESRQRTLKRLNSWSGEKSSPTNTNSNSQPSVIELHVPETVQTPSPTATGNATPPPLTSSDVSITNSFESANFNHDEQHVAQNNNSTNNNNNNTNTSKYYYDKKGKLQYGVNPHLRMEQAPPKPKQPSSSPPKPPRNVPAPPTPNNLPPQKKRPTLKIIIPDPFLEHNNNNNNSRRSGRDQDSDDVHVQDSDDDDDDEEESWDVYSQESTLGHHSTSIHSAHSGTTASSRRPTIKGFLLRRKSEMAPRKSAIRSVSPEEDRRRVSFCV</sequence>
<feature type="region of interest" description="Disordered" evidence="1">
    <location>
        <begin position="442"/>
        <end position="594"/>
    </location>
</feature>
<evidence type="ECO:0000256" key="1">
    <source>
        <dbReference type="SAM" id="MobiDB-lite"/>
    </source>
</evidence>
<evidence type="ECO:0000313" key="4">
    <source>
        <dbReference type="Proteomes" id="UP001153069"/>
    </source>
</evidence>
<comment type="caution">
    <text evidence="3">The sequence shown here is derived from an EMBL/GenBank/DDBJ whole genome shotgun (WGS) entry which is preliminary data.</text>
</comment>
<feature type="compositionally biased region" description="Basic and acidic residues" evidence="1">
    <location>
        <begin position="22"/>
        <end position="50"/>
    </location>
</feature>
<feature type="transmembrane region" description="Helical" evidence="2">
    <location>
        <begin position="219"/>
        <end position="252"/>
    </location>
</feature>
<evidence type="ECO:0000256" key="2">
    <source>
        <dbReference type="SAM" id="Phobius"/>
    </source>
</evidence>
<feature type="compositionally biased region" description="Basic and acidic residues" evidence="1">
    <location>
        <begin position="70"/>
        <end position="82"/>
    </location>
</feature>
<feature type="compositionally biased region" description="Acidic residues" evidence="1">
    <location>
        <begin position="517"/>
        <end position="528"/>
    </location>
</feature>
<feature type="compositionally biased region" description="Basic and acidic residues" evidence="1">
    <location>
        <begin position="582"/>
        <end position="594"/>
    </location>
</feature>
<organism evidence="3 4">
    <name type="scientific">Seminavis robusta</name>
    <dbReference type="NCBI Taxonomy" id="568900"/>
    <lineage>
        <taxon>Eukaryota</taxon>
        <taxon>Sar</taxon>
        <taxon>Stramenopiles</taxon>
        <taxon>Ochrophyta</taxon>
        <taxon>Bacillariophyta</taxon>
        <taxon>Bacillariophyceae</taxon>
        <taxon>Bacillariophycidae</taxon>
        <taxon>Naviculales</taxon>
        <taxon>Naviculaceae</taxon>
        <taxon>Seminavis</taxon>
    </lineage>
</organism>
<keyword evidence="2" id="KW-1133">Transmembrane helix</keyword>
<gene>
    <name evidence="3" type="ORF">SEMRO_3_G002880.1</name>
</gene>
<feature type="compositionally biased region" description="Low complexity" evidence="1">
    <location>
        <begin position="109"/>
        <end position="125"/>
    </location>
</feature>
<proteinExistence type="predicted"/>